<dbReference type="InterPro" id="IPR000215">
    <property type="entry name" value="Serpin_fam"/>
</dbReference>
<dbReference type="SMART" id="SM00093">
    <property type="entry name" value="SERPIN"/>
    <property type="match status" value="1"/>
</dbReference>
<comment type="similarity">
    <text evidence="1 2">Belongs to the serpin family.</text>
</comment>
<dbReference type="Gene3D" id="2.30.39.10">
    <property type="entry name" value="Alpha-1-antitrypsin, domain 1"/>
    <property type="match status" value="1"/>
</dbReference>
<sequence>MAEVLEIDELDLSTINQSNKALRDSLENPDPKVEISIANSIWSRQGVEFNSEFLERNRAFFGAEIASLDFSDPQATEIINEWVDTNTNGKIEKIVERINPQTLLFLINAIYFKGNWQDEFDKSMTRPGTFHLPNGTEKRVEMMRREGEYPYFRGENFEATSLPYGDGRMSMYIFLPNHNSNLNKFLRDLNAENWEDWISEFQERRHDMIVPRFKLEYEVSLNDTLEALGMGIAFGGGADFSGMGPSLFISEVRHKTFVEVNEEGTEAAAVTAVVGVKSIPSVFRVDRPFFFAIYDAETETILFMGTITEPM</sequence>
<dbReference type="InterPro" id="IPR036186">
    <property type="entry name" value="Serpin_sf"/>
</dbReference>
<comment type="caution">
    <text evidence="4">The sequence shown here is derived from an EMBL/GenBank/DDBJ whole genome shotgun (WGS) entry which is preliminary data.</text>
</comment>
<dbReference type="InterPro" id="IPR042185">
    <property type="entry name" value="Serpin_sf_2"/>
</dbReference>
<evidence type="ECO:0000313" key="4">
    <source>
        <dbReference type="EMBL" id="CAI8046903.1"/>
    </source>
</evidence>
<dbReference type="AlphaFoldDB" id="A0AA35TFA2"/>
<reference evidence="4" key="1">
    <citation type="submission" date="2023-03" db="EMBL/GenBank/DDBJ databases">
        <authorList>
            <person name="Steffen K."/>
            <person name="Cardenas P."/>
        </authorList>
    </citation>
    <scope>NUCLEOTIDE SEQUENCE</scope>
</reference>
<dbReference type="InterPro" id="IPR023795">
    <property type="entry name" value="Serpin_CS"/>
</dbReference>
<protein>
    <submittedName>
        <fullName evidence="4">Serpin B11</fullName>
    </submittedName>
</protein>
<organism evidence="4 5">
    <name type="scientific">Geodia barretti</name>
    <name type="common">Barrett's horny sponge</name>
    <dbReference type="NCBI Taxonomy" id="519541"/>
    <lineage>
        <taxon>Eukaryota</taxon>
        <taxon>Metazoa</taxon>
        <taxon>Porifera</taxon>
        <taxon>Demospongiae</taxon>
        <taxon>Heteroscleromorpha</taxon>
        <taxon>Tetractinellida</taxon>
        <taxon>Astrophorina</taxon>
        <taxon>Geodiidae</taxon>
        <taxon>Geodia</taxon>
    </lineage>
</organism>
<keyword evidence="5" id="KW-1185">Reference proteome</keyword>
<gene>
    <name evidence="4" type="ORF">GBAR_LOCUS25932</name>
</gene>
<dbReference type="Gene3D" id="3.30.497.10">
    <property type="entry name" value="Antithrombin, subunit I, domain 2"/>
    <property type="match status" value="1"/>
</dbReference>
<dbReference type="PANTHER" id="PTHR11461:SF211">
    <property type="entry name" value="GH10112P-RELATED"/>
    <property type="match status" value="1"/>
</dbReference>
<dbReference type="GO" id="GO:0004867">
    <property type="term" value="F:serine-type endopeptidase inhibitor activity"/>
    <property type="evidence" value="ECO:0007669"/>
    <property type="project" value="InterPro"/>
</dbReference>
<dbReference type="GO" id="GO:0005615">
    <property type="term" value="C:extracellular space"/>
    <property type="evidence" value="ECO:0007669"/>
    <property type="project" value="InterPro"/>
</dbReference>
<dbReference type="Pfam" id="PF00079">
    <property type="entry name" value="Serpin"/>
    <property type="match status" value="1"/>
</dbReference>
<evidence type="ECO:0000256" key="2">
    <source>
        <dbReference type="RuleBase" id="RU000411"/>
    </source>
</evidence>
<dbReference type="CDD" id="cd19588">
    <property type="entry name" value="serpin_miropin-like"/>
    <property type="match status" value="1"/>
</dbReference>
<dbReference type="EMBL" id="CASHTH010003595">
    <property type="protein sequence ID" value="CAI8046903.1"/>
    <property type="molecule type" value="Genomic_DNA"/>
</dbReference>
<evidence type="ECO:0000256" key="1">
    <source>
        <dbReference type="ARBA" id="ARBA00009500"/>
    </source>
</evidence>
<evidence type="ECO:0000313" key="5">
    <source>
        <dbReference type="Proteomes" id="UP001174909"/>
    </source>
</evidence>
<dbReference type="PROSITE" id="PS00284">
    <property type="entry name" value="SERPIN"/>
    <property type="match status" value="1"/>
</dbReference>
<dbReference type="SUPFAM" id="SSF56574">
    <property type="entry name" value="Serpins"/>
    <property type="match status" value="1"/>
</dbReference>
<dbReference type="PANTHER" id="PTHR11461">
    <property type="entry name" value="SERINE PROTEASE INHIBITOR, SERPIN"/>
    <property type="match status" value="1"/>
</dbReference>
<evidence type="ECO:0000259" key="3">
    <source>
        <dbReference type="SMART" id="SM00093"/>
    </source>
</evidence>
<dbReference type="InterPro" id="IPR042178">
    <property type="entry name" value="Serpin_sf_1"/>
</dbReference>
<dbReference type="InterPro" id="IPR023796">
    <property type="entry name" value="Serpin_dom"/>
</dbReference>
<dbReference type="Proteomes" id="UP001174909">
    <property type="component" value="Unassembled WGS sequence"/>
</dbReference>
<name>A0AA35TFA2_GEOBA</name>
<accession>A0AA35TFA2</accession>
<proteinExistence type="inferred from homology"/>
<feature type="domain" description="Serpin" evidence="3">
    <location>
        <begin position="1"/>
        <end position="310"/>
    </location>
</feature>